<comment type="caution">
    <text evidence="5">The sequence shown here is derived from an EMBL/GenBank/DDBJ whole genome shotgun (WGS) entry which is preliminary data.</text>
</comment>
<evidence type="ECO:0000256" key="3">
    <source>
        <dbReference type="SAM" id="MobiDB-lite"/>
    </source>
</evidence>
<evidence type="ECO:0000256" key="2">
    <source>
        <dbReference type="ARBA" id="ARBA00022729"/>
    </source>
</evidence>
<sequence>MYKPFLTTALLVSLVMGCGVKSKSVDETTSTATPPTETAASATSATTDSVTADGTATNVPAAVPTGKIADATTILARKQVPILCYHQIRDWRGSDSKSAKDYICPTGVFTQQMKMLADSGYHAITADQLYAYLTTGAALPDKPVFLTFDDGDLDQYENALPVLDKYKFKAMFGIMTVAIGRRGKQPYMDKTQIKDLADRGHEVSCHTWDHHNTKKYTASDWVTQAVEPKKKLEDITGKPVKYFVYPFGLWNHEAAAELQKIGYLASFQLSEKKRDEQYPLQSVRRIIASGYWSPKTLHNAMTGSFKG</sequence>
<keyword evidence="6" id="KW-1185">Reference proteome</keyword>
<dbReference type="CDD" id="cd10918">
    <property type="entry name" value="CE4_NodB_like_5s_6s"/>
    <property type="match status" value="1"/>
</dbReference>
<dbReference type="PROSITE" id="PS51257">
    <property type="entry name" value="PROKAR_LIPOPROTEIN"/>
    <property type="match status" value="1"/>
</dbReference>
<keyword evidence="2" id="KW-0732">Signal</keyword>
<proteinExistence type="predicted"/>
<reference evidence="5" key="1">
    <citation type="submission" date="2024-05" db="EMBL/GenBank/DDBJ databases">
        <authorList>
            <person name="Jung D.-H."/>
        </authorList>
    </citation>
    <scope>NUCLEOTIDE SEQUENCE</scope>
    <source>
        <strain evidence="5">JA-25</strain>
    </source>
</reference>
<dbReference type="InterPro" id="IPR011330">
    <property type="entry name" value="Glyco_hydro/deAcase_b/a-brl"/>
</dbReference>
<dbReference type="RefSeq" id="WP_085414641.1">
    <property type="nucleotide sequence ID" value="NZ_WAEL01000001.1"/>
</dbReference>
<dbReference type="EMBL" id="WAEL01000001">
    <property type="protein sequence ID" value="NID09254.1"/>
    <property type="molecule type" value="Genomic_DNA"/>
</dbReference>
<dbReference type="Pfam" id="PF01522">
    <property type="entry name" value="Polysacc_deac_1"/>
    <property type="match status" value="1"/>
</dbReference>
<dbReference type="PROSITE" id="PS51677">
    <property type="entry name" value="NODB"/>
    <property type="match status" value="1"/>
</dbReference>
<evidence type="ECO:0000256" key="1">
    <source>
        <dbReference type="ARBA" id="ARBA00004613"/>
    </source>
</evidence>
<dbReference type="Gene3D" id="3.20.20.370">
    <property type="entry name" value="Glycoside hydrolase/deacetylase"/>
    <property type="match status" value="1"/>
</dbReference>
<feature type="region of interest" description="Disordered" evidence="3">
    <location>
        <begin position="25"/>
        <end position="47"/>
    </location>
</feature>
<evidence type="ECO:0000313" key="6">
    <source>
        <dbReference type="Proteomes" id="UP000606008"/>
    </source>
</evidence>
<dbReference type="SUPFAM" id="SSF88713">
    <property type="entry name" value="Glycoside hydrolase/deacetylase"/>
    <property type="match status" value="1"/>
</dbReference>
<protein>
    <submittedName>
        <fullName evidence="5">Polysaccharide deacetylase family protein</fullName>
    </submittedName>
</protein>
<feature type="compositionally biased region" description="Low complexity" evidence="3">
    <location>
        <begin position="27"/>
        <end position="47"/>
    </location>
</feature>
<evidence type="ECO:0000259" key="4">
    <source>
        <dbReference type="PROSITE" id="PS51677"/>
    </source>
</evidence>
<organism evidence="5 6">
    <name type="scientific">Fibrivirga algicola</name>
    <dbReference type="NCBI Taxonomy" id="2950420"/>
    <lineage>
        <taxon>Bacteria</taxon>
        <taxon>Pseudomonadati</taxon>
        <taxon>Bacteroidota</taxon>
        <taxon>Cytophagia</taxon>
        <taxon>Cytophagales</taxon>
        <taxon>Spirosomataceae</taxon>
        <taxon>Fibrivirga</taxon>
    </lineage>
</organism>
<accession>A0ABX0QGM3</accession>
<gene>
    <name evidence="5" type="ORF">F7231_03650</name>
</gene>
<dbReference type="Proteomes" id="UP000606008">
    <property type="component" value="Unassembled WGS sequence"/>
</dbReference>
<name>A0ABX0QGM3_9BACT</name>
<dbReference type="PANTHER" id="PTHR34216">
    <property type="match status" value="1"/>
</dbReference>
<evidence type="ECO:0000313" key="5">
    <source>
        <dbReference type="EMBL" id="NID09254.1"/>
    </source>
</evidence>
<dbReference type="PANTHER" id="PTHR34216:SF3">
    <property type="entry name" value="POLY-BETA-1,6-N-ACETYL-D-GLUCOSAMINE N-DEACETYLASE"/>
    <property type="match status" value="1"/>
</dbReference>
<comment type="subcellular location">
    <subcellularLocation>
        <location evidence="1">Secreted</location>
    </subcellularLocation>
</comment>
<dbReference type="InterPro" id="IPR051398">
    <property type="entry name" value="Polysacch_Deacetylase"/>
</dbReference>
<dbReference type="InterPro" id="IPR002509">
    <property type="entry name" value="NODB_dom"/>
</dbReference>
<feature type="domain" description="NodB homology" evidence="4">
    <location>
        <begin position="142"/>
        <end position="307"/>
    </location>
</feature>